<dbReference type="Pfam" id="PF21275">
    <property type="entry name" value="Thi_PPkinase_C"/>
    <property type="match status" value="1"/>
</dbReference>
<comment type="caution">
    <text evidence="8">The sequence shown here is derived from an EMBL/GenBank/DDBJ whole genome shotgun (WGS) entry which is preliminary data.</text>
</comment>
<dbReference type="Proteomes" id="UP000438914">
    <property type="component" value="Unassembled WGS sequence"/>
</dbReference>
<evidence type="ECO:0000256" key="2">
    <source>
        <dbReference type="ARBA" id="ARBA00022741"/>
    </source>
</evidence>
<dbReference type="GO" id="GO:0016301">
    <property type="term" value="F:kinase activity"/>
    <property type="evidence" value="ECO:0007669"/>
    <property type="project" value="UniProtKB-KW"/>
</dbReference>
<dbReference type="InterPro" id="IPR007371">
    <property type="entry name" value="TPK_catalytic"/>
</dbReference>
<evidence type="ECO:0000259" key="6">
    <source>
        <dbReference type="Pfam" id="PF04263"/>
    </source>
</evidence>
<dbReference type="InterPro" id="IPR006282">
    <property type="entry name" value="Thi_PPkinase"/>
</dbReference>
<evidence type="ECO:0000256" key="1">
    <source>
        <dbReference type="ARBA" id="ARBA00022679"/>
    </source>
</evidence>
<protein>
    <recommendedName>
        <fullName evidence="5">Thiamine diphosphokinase</fullName>
        <ecNumber evidence="5">2.7.6.2</ecNumber>
    </recommendedName>
</protein>
<keyword evidence="9" id="KW-1185">Reference proteome</keyword>
<dbReference type="InterPro" id="IPR036759">
    <property type="entry name" value="TPK_catalytic_sf"/>
</dbReference>
<dbReference type="Pfam" id="PF04263">
    <property type="entry name" value="TPK_catalytic"/>
    <property type="match status" value="1"/>
</dbReference>
<dbReference type="GO" id="GO:0006772">
    <property type="term" value="P:thiamine metabolic process"/>
    <property type="evidence" value="ECO:0007669"/>
    <property type="project" value="UniProtKB-UniRule"/>
</dbReference>
<dbReference type="SUPFAM" id="SSF63999">
    <property type="entry name" value="Thiamin pyrophosphokinase, catalytic domain"/>
    <property type="match status" value="1"/>
</dbReference>
<keyword evidence="2" id="KW-0547">Nucleotide-binding</keyword>
<dbReference type="EMBL" id="VUNG01000001">
    <property type="protein sequence ID" value="MST83183.1"/>
    <property type="molecule type" value="Genomic_DNA"/>
</dbReference>
<accession>A0A7K0KB73</accession>
<feature type="domain" description="Thiamin pyrophosphokinase catalytic" evidence="6">
    <location>
        <begin position="24"/>
        <end position="139"/>
    </location>
</feature>
<dbReference type="AlphaFoldDB" id="A0A7K0KB73"/>
<dbReference type="Gene3D" id="3.40.50.10240">
    <property type="entry name" value="Thiamin pyrophosphokinase, catalytic domain"/>
    <property type="match status" value="1"/>
</dbReference>
<keyword evidence="3 8" id="KW-0418">Kinase</keyword>
<evidence type="ECO:0000313" key="8">
    <source>
        <dbReference type="EMBL" id="MST83183.1"/>
    </source>
</evidence>
<dbReference type="GO" id="GO:0004788">
    <property type="term" value="F:thiamine diphosphokinase activity"/>
    <property type="evidence" value="ECO:0007669"/>
    <property type="project" value="UniProtKB-UniRule"/>
</dbReference>
<reference evidence="8 9" key="1">
    <citation type="submission" date="2019-08" db="EMBL/GenBank/DDBJ databases">
        <title>In-depth cultivation of the pig gut microbiome towards novel bacterial diversity and tailored functional studies.</title>
        <authorList>
            <person name="Wylensek D."/>
            <person name="Hitch T.C.A."/>
            <person name="Clavel T."/>
        </authorList>
    </citation>
    <scope>NUCLEOTIDE SEQUENCE [LARGE SCALE GENOMIC DNA]</scope>
    <source>
        <strain evidence="8 9">LKV-178-WT-2A</strain>
    </source>
</reference>
<evidence type="ECO:0000259" key="7">
    <source>
        <dbReference type="Pfam" id="PF21275"/>
    </source>
</evidence>
<evidence type="ECO:0000313" key="9">
    <source>
        <dbReference type="Proteomes" id="UP000438914"/>
    </source>
</evidence>
<gene>
    <name evidence="8" type="ORF">FYJ73_00515</name>
</gene>
<name>A0A7K0KB73_9BACT</name>
<dbReference type="RefSeq" id="WP_154532523.1">
    <property type="nucleotide sequence ID" value="NZ_VUNG01000001.1"/>
</dbReference>
<proteinExistence type="predicted"/>
<organism evidence="8 9">
    <name type="scientific">Hallella mizrahii</name>
    <dbReference type="NCBI Taxonomy" id="2606637"/>
    <lineage>
        <taxon>Bacteria</taxon>
        <taxon>Pseudomonadati</taxon>
        <taxon>Bacteroidota</taxon>
        <taxon>Bacteroidia</taxon>
        <taxon>Bacteroidales</taxon>
        <taxon>Prevotellaceae</taxon>
        <taxon>Hallella</taxon>
    </lineage>
</organism>
<evidence type="ECO:0000256" key="4">
    <source>
        <dbReference type="ARBA" id="ARBA00022840"/>
    </source>
</evidence>
<dbReference type="PANTHER" id="PTHR41299">
    <property type="entry name" value="THIAMINE PYROPHOSPHOKINASE"/>
    <property type="match status" value="1"/>
</dbReference>
<dbReference type="EC" id="2.7.6.2" evidence="5"/>
<dbReference type="CDD" id="cd07995">
    <property type="entry name" value="TPK"/>
    <property type="match status" value="1"/>
</dbReference>
<keyword evidence="4" id="KW-0067">ATP-binding</keyword>
<dbReference type="InterPro" id="IPR049442">
    <property type="entry name" value="Thi_PPkinase-like_C"/>
</dbReference>
<feature type="domain" description="Thiamin pyrophosphokinase-like substrate-binding" evidence="7">
    <location>
        <begin position="153"/>
        <end position="221"/>
    </location>
</feature>
<dbReference type="NCBIfam" id="TIGR01378">
    <property type="entry name" value="thi_PPkinase"/>
    <property type="match status" value="1"/>
</dbReference>
<sequence length="227" mass="25712">MNDFSAVILADGDFPTHQIPLGILHQAQRLICCDGALLTLFKHQPQEIERLRAEGKLFGVGDGDSLPAGLKAQYADIFHAVSEQEDNDLTKATRFAIGLIKASTKENGEKQQPRLAYLGATGKREDHTLGNIALMMRYLRDFAILPEMYTDYGWFTPANGNMVFSTFMRQQMSIFNFSCTKLESTGLRWQSYAYKEWWQGTLNECTGSEVSFRADGDYMVYRTYDAK</sequence>
<dbReference type="InterPro" id="IPR053149">
    <property type="entry name" value="TPK"/>
</dbReference>
<dbReference type="GO" id="GO:0009229">
    <property type="term" value="P:thiamine diphosphate biosynthetic process"/>
    <property type="evidence" value="ECO:0007669"/>
    <property type="project" value="InterPro"/>
</dbReference>
<evidence type="ECO:0000256" key="5">
    <source>
        <dbReference type="NCBIfam" id="TIGR01378"/>
    </source>
</evidence>
<evidence type="ECO:0000256" key="3">
    <source>
        <dbReference type="ARBA" id="ARBA00022777"/>
    </source>
</evidence>
<dbReference type="GO" id="GO:0005524">
    <property type="term" value="F:ATP binding"/>
    <property type="evidence" value="ECO:0007669"/>
    <property type="project" value="UniProtKB-KW"/>
</dbReference>
<keyword evidence="1 8" id="KW-0808">Transferase</keyword>
<dbReference type="PANTHER" id="PTHR41299:SF1">
    <property type="entry name" value="THIAMINE PYROPHOSPHOKINASE"/>
    <property type="match status" value="1"/>
</dbReference>